<organism evidence="2 3">
    <name type="scientific">Streptomyces violaceus</name>
    <name type="common">Streptomyces venezuelae</name>
    <dbReference type="NCBI Taxonomy" id="1936"/>
    <lineage>
        <taxon>Bacteria</taxon>
        <taxon>Bacillati</taxon>
        <taxon>Actinomycetota</taxon>
        <taxon>Actinomycetes</taxon>
        <taxon>Kitasatosporales</taxon>
        <taxon>Streptomycetaceae</taxon>
        <taxon>Streptomyces</taxon>
    </lineage>
</organism>
<dbReference type="Proteomes" id="UP001249394">
    <property type="component" value="Chromosome"/>
</dbReference>
<keyword evidence="1" id="KW-1133">Transmembrane helix</keyword>
<dbReference type="EMBL" id="CP134213">
    <property type="protein sequence ID" value="WND18776.1"/>
    <property type="molecule type" value="Genomic_DNA"/>
</dbReference>
<gene>
    <name evidence="2" type="ORF">RI060_16125</name>
</gene>
<sequence>MRTGKGDISGWLGRLVSGSLWVGSVGVRVLVAVALLVCLLSWPTVGLSAGLSAGPAVLRACRRPRGGGSVLRWGAAAAVDVLLSSVFPYARPVRRRALRRAVTLCAGLCVCVFDRRR</sequence>
<proteinExistence type="predicted"/>
<feature type="transmembrane region" description="Helical" evidence="1">
    <location>
        <begin position="70"/>
        <end position="90"/>
    </location>
</feature>
<evidence type="ECO:0008006" key="4">
    <source>
        <dbReference type="Google" id="ProtNLM"/>
    </source>
</evidence>
<keyword evidence="1" id="KW-0472">Membrane</keyword>
<keyword evidence="1" id="KW-0812">Transmembrane</keyword>
<name>A0ABY9U935_STRVL</name>
<accession>A0ABY9U935</accession>
<evidence type="ECO:0000313" key="2">
    <source>
        <dbReference type="EMBL" id="WND18776.1"/>
    </source>
</evidence>
<evidence type="ECO:0000313" key="3">
    <source>
        <dbReference type="Proteomes" id="UP001249394"/>
    </source>
</evidence>
<reference evidence="2 3" key="1">
    <citation type="submission" date="2023-09" db="EMBL/GenBank/DDBJ databases">
        <title>The genome sequence of Streptomyces anthocyanicus.</title>
        <authorList>
            <person name="Mo P."/>
        </authorList>
    </citation>
    <scope>NUCLEOTIDE SEQUENCE [LARGE SCALE GENOMIC DNA]</scope>
    <source>
        <strain evidence="2 3">JCM 4387</strain>
    </source>
</reference>
<feature type="transmembrane region" description="Helical" evidence="1">
    <location>
        <begin position="20"/>
        <end position="42"/>
    </location>
</feature>
<evidence type="ECO:0000256" key="1">
    <source>
        <dbReference type="SAM" id="Phobius"/>
    </source>
</evidence>
<protein>
    <recommendedName>
        <fullName evidence="4">Integral membrane protein</fullName>
    </recommendedName>
</protein>
<keyword evidence="3" id="KW-1185">Reference proteome</keyword>